<keyword evidence="12" id="KW-0460">Magnesium</keyword>
<evidence type="ECO:0000256" key="13">
    <source>
        <dbReference type="ARBA" id="ARBA00033470"/>
    </source>
</evidence>
<keyword evidence="11" id="KW-0067">ATP-binding</keyword>
<dbReference type="EMBL" id="AM746676">
    <property type="protein sequence ID" value="CAN91394.1"/>
    <property type="molecule type" value="Genomic_DNA"/>
</dbReference>
<keyword evidence="15" id="KW-0732">Signal</keyword>
<comment type="pathway">
    <text evidence="3">Carbohydrate biosynthesis; gluconeogenesis.</text>
</comment>
<comment type="similarity">
    <text evidence="4">Belongs to the PEP-utilizing enzyme family.</text>
</comment>
<dbReference type="InterPro" id="IPR006319">
    <property type="entry name" value="PEP_synth"/>
</dbReference>
<dbReference type="AlphaFoldDB" id="A9F1T0"/>
<evidence type="ECO:0000313" key="18">
    <source>
        <dbReference type="Proteomes" id="UP000002139"/>
    </source>
</evidence>
<evidence type="ECO:0000256" key="3">
    <source>
        <dbReference type="ARBA" id="ARBA00004742"/>
    </source>
</evidence>
<evidence type="ECO:0000256" key="15">
    <source>
        <dbReference type="SAM" id="SignalP"/>
    </source>
</evidence>
<feature type="signal peptide" evidence="15">
    <location>
        <begin position="1"/>
        <end position="29"/>
    </location>
</feature>
<accession>A9F1T0</accession>
<evidence type="ECO:0000256" key="7">
    <source>
        <dbReference type="ARBA" id="ARBA00022679"/>
    </source>
</evidence>
<dbReference type="InterPro" id="IPR013815">
    <property type="entry name" value="ATP_grasp_subdomain_1"/>
</dbReference>
<dbReference type="SUPFAM" id="SSF56059">
    <property type="entry name" value="Glutathione synthetase ATP-binding domain-like"/>
    <property type="match status" value="1"/>
</dbReference>
<evidence type="ECO:0000256" key="12">
    <source>
        <dbReference type="ARBA" id="ARBA00022842"/>
    </source>
</evidence>
<dbReference type="UniPathway" id="UPA00138"/>
<comment type="cofactor">
    <cofactor evidence="1">
        <name>Mg(2+)</name>
        <dbReference type="ChEBI" id="CHEBI:18420"/>
    </cofactor>
</comment>
<dbReference type="PANTHER" id="PTHR43030:SF1">
    <property type="entry name" value="PHOSPHOENOLPYRUVATE SYNTHASE"/>
    <property type="match status" value="1"/>
</dbReference>
<keyword evidence="8" id="KW-0479">Metal-binding</keyword>
<evidence type="ECO:0000256" key="11">
    <source>
        <dbReference type="ARBA" id="ARBA00022840"/>
    </source>
</evidence>
<dbReference type="HOGENOM" id="CLU_383966_0_0_7"/>
<gene>
    <name evidence="17" type="ordered locus">sce1237</name>
</gene>
<evidence type="ECO:0000256" key="2">
    <source>
        <dbReference type="ARBA" id="ARBA00002988"/>
    </source>
</evidence>
<keyword evidence="18" id="KW-1185">Reference proteome</keyword>
<dbReference type="eggNOG" id="COG0574">
    <property type="taxonomic scope" value="Bacteria"/>
</dbReference>
<comment type="function">
    <text evidence="2">Catalyzes the phosphorylation of pyruvate to phosphoenolpyruvate.</text>
</comment>
<feature type="domain" description="Pyruvate phosphate dikinase AMP/ATP-binding" evidence="16">
    <location>
        <begin position="363"/>
        <end position="588"/>
    </location>
</feature>
<dbReference type="PANTHER" id="PTHR43030">
    <property type="entry name" value="PHOSPHOENOLPYRUVATE SYNTHASE"/>
    <property type="match status" value="1"/>
</dbReference>
<dbReference type="GO" id="GO:0006094">
    <property type="term" value="P:gluconeogenesis"/>
    <property type="evidence" value="ECO:0007669"/>
    <property type="project" value="UniProtKB-UniPathway"/>
</dbReference>
<dbReference type="GO" id="GO:0008986">
    <property type="term" value="F:pyruvate, water dikinase activity"/>
    <property type="evidence" value="ECO:0007669"/>
    <property type="project" value="UniProtKB-EC"/>
</dbReference>
<evidence type="ECO:0000256" key="14">
    <source>
        <dbReference type="ARBA" id="ARBA00047700"/>
    </source>
</evidence>
<proteinExistence type="inferred from homology"/>
<protein>
    <recommendedName>
        <fullName evidence="6">Phosphoenolpyruvate synthase</fullName>
        <ecNumber evidence="5">2.7.9.2</ecNumber>
    </recommendedName>
    <alternativeName>
        <fullName evidence="13">Pyruvate, water dikinase</fullName>
    </alternativeName>
</protein>
<dbReference type="GO" id="GO:0005524">
    <property type="term" value="F:ATP binding"/>
    <property type="evidence" value="ECO:0007669"/>
    <property type="project" value="UniProtKB-KW"/>
</dbReference>
<name>A9F1T0_SORC5</name>
<evidence type="ECO:0000256" key="6">
    <source>
        <dbReference type="ARBA" id="ARBA00021623"/>
    </source>
</evidence>
<dbReference type="GO" id="GO:0046872">
    <property type="term" value="F:metal ion binding"/>
    <property type="evidence" value="ECO:0007669"/>
    <property type="project" value="UniProtKB-KW"/>
</dbReference>
<evidence type="ECO:0000313" key="17">
    <source>
        <dbReference type="EMBL" id="CAN91394.1"/>
    </source>
</evidence>
<organism evidence="17 18">
    <name type="scientific">Sorangium cellulosum (strain So ce56)</name>
    <name type="common">Polyangium cellulosum (strain So ce56)</name>
    <dbReference type="NCBI Taxonomy" id="448385"/>
    <lineage>
        <taxon>Bacteria</taxon>
        <taxon>Pseudomonadati</taxon>
        <taxon>Myxococcota</taxon>
        <taxon>Polyangia</taxon>
        <taxon>Polyangiales</taxon>
        <taxon>Polyangiaceae</taxon>
        <taxon>Sorangium</taxon>
    </lineage>
</organism>
<feature type="chain" id="PRO_5002738327" description="Phosphoenolpyruvate synthase" evidence="15">
    <location>
        <begin position="30"/>
        <end position="720"/>
    </location>
</feature>
<dbReference type="Proteomes" id="UP000002139">
    <property type="component" value="Chromosome"/>
</dbReference>
<dbReference type="Pfam" id="PF01326">
    <property type="entry name" value="PPDK_N"/>
    <property type="match status" value="1"/>
</dbReference>
<keyword evidence="10" id="KW-0418">Kinase</keyword>
<dbReference type="InterPro" id="IPR002192">
    <property type="entry name" value="PPDK_AMP/ATP-bd"/>
</dbReference>
<dbReference type="STRING" id="448385.sce1237"/>
<keyword evidence="7" id="KW-0808">Transferase</keyword>
<dbReference type="EC" id="2.7.9.2" evidence="5"/>
<keyword evidence="9" id="KW-0547">Nucleotide-binding</keyword>
<dbReference type="KEGG" id="scl:sce1237"/>
<evidence type="ECO:0000256" key="9">
    <source>
        <dbReference type="ARBA" id="ARBA00022741"/>
    </source>
</evidence>
<evidence type="ECO:0000256" key="10">
    <source>
        <dbReference type="ARBA" id="ARBA00022777"/>
    </source>
</evidence>
<evidence type="ECO:0000256" key="1">
    <source>
        <dbReference type="ARBA" id="ARBA00001946"/>
    </source>
</evidence>
<evidence type="ECO:0000259" key="16">
    <source>
        <dbReference type="Pfam" id="PF01326"/>
    </source>
</evidence>
<evidence type="ECO:0000256" key="4">
    <source>
        <dbReference type="ARBA" id="ARBA00007837"/>
    </source>
</evidence>
<evidence type="ECO:0000256" key="5">
    <source>
        <dbReference type="ARBA" id="ARBA00011996"/>
    </source>
</evidence>
<reference evidence="17 18" key="1">
    <citation type="journal article" date="2007" name="Nat. Biotechnol.">
        <title>Complete genome sequence of the myxobacterium Sorangium cellulosum.</title>
        <authorList>
            <person name="Schneiker S."/>
            <person name="Perlova O."/>
            <person name="Kaiser O."/>
            <person name="Gerth K."/>
            <person name="Alici A."/>
            <person name="Altmeyer M.O."/>
            <person name="Bartels D."/>
            <person name="Bekel T."/>
            <person name="Beyer S."/>
            <person name="Bode E."/>
            <person name="Bode H.B."/>
            <person name="Bolten C.J."/>
            <person name="Choudhuri J.V."/>
            <person name="Doss S."/>
            <person name="Elnakady Y.A."/>
            <person name="Frank B."/>
            <person name="Gaigalat L."/>
            <person name="Goesmann A."/>
            <person name="Groeger C."/>
            <person name="Gross F."/>
            <person name="Jelsbak L."/>
            <person name="Jelsbak L."/>
            <person name="Kalinowski J."/>
            <person name="Kegler C."/>
            <person name="Knauber T."/>
            <person name="Konietzny S."/>
            <person name="Kopp M."/>
            <person name="Krause L."/>
            <person name="Krug D."/>
            <person name="Linke B."/>
            <person name="Mahmud T."/>
            <person name="Martinez-Arias R."/>
            <person name="McHardy A.C."/>
            <person name="Merai M."/>
            <person name="Meyer F."/>
            <person name="Mormann S."/>
            <person name="Munoz-Dorado J."/>
            <person name="Perez J."/>
            <person name="Pradella S."/>
            <person name="Rachid S."/>
            <person name="Raddatz G."/>
            <person name="Rosenau F."/>
            <person name="Rueckert C."/>
            <person name="Sasse F."/>
            <person name="Scharfe M."/>
            <person name="Schuster S.C."/>
            <person name="Suen G."/>
            <person name="Treuner-Lange A."/>
            <person name="Velicer G.J."/>
            <person name="Vorholter F.-J."/>
            <person name="Weissman K.J."/>
            <person name="Welch R.D."/>
            <person name="Wenzel S.C."/>
            <person name="Whitworth D.E."/>
            <person name="Wilhelm S."/>
            <person name="Wittmann C."/>
            <person name="Bloecker H."/>
            <person name="Puehler A."/>
            <person name="Mueller R."/>
        </authorList>
    </citation>
    <scope>NUCLEOTIDE SEQUENCE [LARGE SCALE GENOMIC DNA]</scope>
    <source>
        <strain evidence="18">So ce56</strain>
    </source>
</reference>
<comment type="catalytic activity">
    <reaction evidence="14">
        <text>pyruvate + ATP + H2O = phosphoenolpyruvate + AMP + phosphate + 2 H(+)</text>
        <dbReference type="Rhea" id="RHEA:11364"/>
        <dbReference type="ChEBI" id="CHEBI:15361"/>
        <dbReference type="ChEBI" id="CHEBI:15377"/>
        <dbReference type="ChEBI" id="CHEBI:15378"/>
        <dbReference type="ChEBI" id="CHEBI:30616"/>
        <dbReference type="ChEBI" id="CHEBI:43474"/>
        <dbReference type="ChEBI" id="CHEBI:58702"/>
        <dbReference type="ChEBI" id="CHEBI:456215"/>
        <dbReference type="EC" id="2.7.9.2"/>
    </reaction>
</comment>
<evidence type="ECO:0000256" key="8">
    <source>
        <dbReference type="ARBA" id="ARBA00022723"/>
    </source>
</evidence>
<sequence length="720" mass="76307">MQPWTSAPVSALLSAVALTACGDSSAVNAAGAGGAPGADTGYLTELVTRDDYTSLAGEGAEVKYLTIVDGREPPPVFAGAACLFQNTDDYPYHLQFLRTFPEYAALAPERYADMVLRRASRVMWGGGLKLYPATPHPLTGAAGVLAYTVYSEAAPDELLTVGDIVQADRRLKGCSPFAERFLVFSPDGSAQSAAVQAIAGELVAAGVALVDPDTLLSGLSAATYSEGEAYGYLKIVDGAAAGSAGPRDVLVIDAAPSDLGLVAGLVTRQPQSLASHLNLRLREKGIPSAAVPGVFDNSVLRALAHGLVHLTARGAHVEIEPARLEDAEAFWRARRPPLGDPAADLEVATPAALASLGSADVAAFGTKAANLGELSRILPEQNRVDGFAIPFRAYADFMERRGFNAEVAALLADPRVFTDADTKQRRLSELRGRMRAAEHLPEFGEALEAAVRQAYGAAGLVTRLRFRSSTNAEDLPGLSGAGLYDSRSGCLADDLDSDTLGPSACLSQEHEAYLRAELERRELELAEHPDRSHLLPIIEDLEQDLTEEKSALLAVRRVWASLWNERAFDDRAYYGIDHTKVFMGVAVHPTFVGERLEAVALTGLEPDAPEPLVRVVSQVGEVGVAEPLDPTASPEILTFRRAAGGTPSEVTLVSPSSLAAGGARLWSDAALNELAGLLFVVQDHFAASVYPGLVPLSLDVEVDVTMDGRTVIKQARPYTP</sequence>
<dbReference type="Gene3D" id="3.30.1490.20">
    <property type="entry name" value="ATP-grasp fold, A domain"/>
    <property type="match status" value="1"/>
</dbReference>